<accession>A0ACC2XMS2</accession>
<proteinExistence type="predicted"/>
<dbReference type="EMBL" id="JASBWU010000002">
    <property type="protein sequence ID" value="KAJ9124316.1"/>
    <property type="molecule type" value="Genomic_DNA"/>
</dbReference>
<comment type="caution">
    <text evidence="1">The sequence shown here is derived from an EMBL/GenBank/DDBJ whole genome shotgun (WGS) entry which is preliminary data.</text>
</comment>
<evidence type="ECO:0000313" key="2">
    <source>
        <dbReference type="Proteomes" id="UP001243375"/>
    </source>
</evidence>
<reference evidence="1" key="1">
    <citation type="submission" date="2023-04" db="EMBL/GenBank/DDBJ databases">
        <title>Draft Genome sequencing of Naganishia species isolated from polar environments using Oxford Nanopore Technology.</title>
        <authorList>
            <person name="Leo P."/>
            <person name="Venkateswaran K."/>
        </authorList>
    </citation>
    <scope>NUCLEOTIDE SEQUENCE</scope>
    <source>
        <strain evidence="1">MNA-CCFEE 5425</strain>
    </source>
</reference>
<name>A0ACC2XMS2_9TREE</name>
<protein>
    <submittedName>
        <fullName evidence="1">Uncharacterized protein</fullName>
    </submittedName>
</protein>
<keyword evidence="2" id="KW-1185">Reference proteome</keyword>
<evidence type="ECO:0000313" key="1">
    <source>
        <dbReference type="EMBL" id="KAJ9124316.1"/>
    </source>
</evidence>
<sequence length="332" mass="37031">MPITTQISLIPGYNLTDLPRLILPFLILYIQAYLLLSRGPSSRWIRIAILPASLASLKAVWLDRRITDERYVIWNFVLGCAAVFYAVLSIVYSLLSKGPTRTPSYGPARDAFHLITSPRLIGWSGGLPLVVDPYPEFPPFSSDGRNKDTLRTSAVDGQDQAKLGSSNGNSNGIPRNTSNQHEQHHTLTQREINAKTLRIHLRYLIAHYIILDTLTFGFHTLGRHGIGHPRGGSLYASAKPTLEFFHHFFPSLAPSSWAEWMILQAHIIIVHLAVGMAFYQGLCFGYHVAACVGLLVGWGNGGDWQRLMKRPLGADSLVGFWGRRWHQVSLLG</sequence>
<gene>
    <name evidence="1" type="ORF">QFC22_001116</name>
</gene>
<organism evidence="1 2">
    <name type="scientific">Naganishia vaughanmartiniae</name>
    <dbReference type="NCBI Taxonomy" id="1424756"/>
    <lineage>
        <taxon>Eukaryota</taxon>
        <taxon>Fungi</taxon>
        <taxon>Dikarya</taxon>
        <taxon>Basidiomycota</taxon>
        <taxon>Agaricomycotina</taxon>
        <taxon>Tremellomycetes</taxon>
        <taxon>Filobasidiales</taxon>
        <taxon>Filobasidiaceae</taxon>
        <taxon>Naganishia</taxon>
    </lineage>
</organism>
<dbReference type="Proteomes" id="UP001243375">
    <property type="component" value="Unassembled WGS sequence"/>
</dbReference>